<reference evidence="2" key="1">
    <citation type="submission" date="2025-08" db="UniProtKB">
        <authorList>
            <consortium name="Ensembl"/>
        </authorList>
    </citation>
    <scope>IDENTIFICATION</scope>
</reference>
<proteinExistence type="predicted"/>
<keyword evidence="1" id="KW-0812">Transmembrane</keyword>
<keyword evidence="1" id="KW-0472">Membrane</keyword>
<organism evidence="2 3">
    <name type="scientific">Piliocolobus tephrosceles</name>
    <name type="common">Ugandan red Colobus</name>
    <dbReference type="NCBI Taxonomy" id="591936"/>
    <lineage>
        <taxon>Eukaryota</taxon>
        <taxon>Metazoa</taxon>
        <taxon>Chordata</taxon>
        <taxon>Craniata</taxon>
        <taxon>Vertebrata</taxon>
        <taxon>Euteleostomi</taxon>
        <taxon>Mammalia</taxon>
        <taxon>Eutheria</taxon>
        <taxon>Euarchontoglires</taxon>
        <taxon>Primates</taxon>
        <taxon>Haplorrhini</taxon>
        <taxon>Catarrhini</taxon>
        <taxon>Cercopithecidae</taxon>
        <taxon>Colobinae</taxon>
        <taxon>Piliocolobus</taxon>
    </lineage>
</organism>
<dbReference type="Proteomes" id="UP000694416">
    <property type="component" value="Unplaced"/>
</dbReference>
<dbReference type="Ensembl" id="ENSPTET00000031371.1">
    <property type="protein sequence ID" value="ENSPTEP00000021784.1"/>
    <property type="gene ID" value="ENSPTEG00000022782.1"/>
</dbReference>
<evidence type="ECO:0000256" key="1">
    <source>
        <dbReference type="SAM" id="Phobius"/>
    </source>
</evidence>
<keyword evidence="1" id="KW-1133">Transmembrane helix</keyword>
<name>A0A8C9HUH2_9PRIM</name>
<protein>
    <submittedName>
        <fullName evidence="2">Uncharacterized protein</fullName>
    </submittedName>
</protein>
<feature type="transmembrane region" description="Helical" evidence="1">
    <location>
        <begin position="57"/>
        <end position="75"/>
    </location>
</feature>
<accession>A0A8C9HUH2</accession>
<reference evidence="2" key="2">
    <citation type="submission" date="2025-09" db="UniProtKB">
        <authorList>
            <consortium name="Ensembl"/>
        </authorList>
    </citation>
    <scope>IDENTIFICATION</scope>
</reference>
<sequence>MSCLCPSCRFILFFHCITGKKSWSYPEHPTFTSFLDWITDLTSQGDLQKFTPDEAEFFIFTLALCLFIPSSLLLLTTALPPAHHSTGTYDTQSN</sequence>
<evidence type="ECO:0000313" key="2">
    <source>
        <dbReference type="Ensembl" id="ENSPTEP00000021784.1"/>
    </source>
</evidence>
<keyword evidence="3" id="KW-1185">Reference proteome</keyword>
<evidence type="ECO:0000313" key="3">
    <source>
        <dbReference type="Proteomes" id="UP000694416"/>
    </source>
</evidence>
<dbReference type="AlphaFoldDB" id="A0A8C9HUH2"/>